<name>A0AAW1CL01_9HEMI</name>
<dbReference type="InterPro" id="IPR018846">
    <property type="entry name" value="Beta-prop_RSE1/DDB1/CPSF1_1st"/>
</dbReference>
<dbReference type="Gene3D" id="2.130.10.10">
    <property type="entry name" value="YVTN repeat-like/Quinoprotein amine dehydrogenase"/>
    <property type="match status" value="1"/>
</dbReference>
<sequence length="303" mass="34392">MTDCHYNPYHIYSSAVRSTAIEQCVSGHFTSEIDLNLIVAKNSRLEIFLVTPEGLSQMEEVKIYGKIAVMLLFRPQNSLKDSLFILTNRYNAMILESKFIDNELEIHTRAHGNVADRIGKISENGIIAVIDPYGRVICLRLCDGLLKIIQLDNNSNELKAVNMRIEETEIQDLNFLYGCINPTIILLHQDQLGRHIKTHEFCLKEKEFIKVPWKQDNIEREASIIIPVPEPLCGAVIIGQESILYHDDLSRNDMERIVKDLKSSLPSCHIGAGDGCLSKEDVPTEQITVDDIIKIVEDLTRLH</sequence>
<dbReference type="Pfam" id="PF10433">
    <property type="entry name" value="Beta-prop_RSE1_1st"/>
    <property type="match status" value="1"/>
</dbReference>
<dbReference type="Proteomes" id="UP001461498">
    <property type="component" value="Unassembled WGS sequence"/>
</dbReference>
<evidence type="ECO:0000259" key="1">
    <source>
        <dbReference type="Pfam" id="PF10433"/>
    </source>
</evidence>
<dbReference type="EMBL" id="JAPXFL010000011">
    <property type="protein sequence ID" value="KAK9499626.1"/>
    <property type="molecule type" value="Genomic_DNA"/>
</dbReference>
<dbReference type="PANTHER" id="PTHR10644">
    <property type="entry name" value="DNA REPAIR/RNA PROCESSING CPSF FAMILY"/>
    <property type="match status" value="1"/>
</dbReference>
<feature type="domain" description="RSE1/DDB1/CPSF1 first beta-propeller" evidence="1">
    <location>
        <begin position="20"/>
        <end position="260"/>
    </location>
</feature>
<dbReference type="InterPro" id="IPR015943">
    <property type="entry name" value="WD40/YVTN_repeat-like_dom_sf"/>
</dbReference>
<evidence type="ECO:0000313" key="3">
    <source>
        <dbReference type="Proteomes" id="UP001461498"/>
    </source>
</evidence>
<proteinExistence type="predicted"/>
<keyword evidence="3" id="KW-1185">Reference proteome</keyword>
<evidence type="ECO:0000313" key="2">
    <source>
        <dbReference type="EMBL" id="KAK9499626.1"/>
    </source>
</evidence>
<organism evidence="2 3">
    <name type="scientific">Rhynocoris fuscipes</name>
    <dbReference type="NCBI Taxonomy" id="488301"/>
    <lineage>
        <taxon>Eukaryota</taxon>
        <taxon>Metazoa</taxon>
        <taxon>Ecdysozoa</taxon>
        <taxon>Arthropoda</taxon>
        <taxon>Hexapoda</taxon>
        <taxon>Insecta</taxon>
        <taxon>Pterygota</taxon>
        <taxon>Neoptera</taxon>
        <taxon>Paraneoptera</taxon>
        <taxon>Hemiptera</taxon>
        <taxon>Heteroptera</taxon>
        <taxon>Panheteroptera</taxon>
        <taxon>Cimicomorpha</taxon>
        <taxon>Reduviidae</taxon>
        <taxon>Harpactorinae</taxon>
        <taxon>Harpactorini</taxon>
        <taxon>Rhynocoris</taxon>
    </lineage>
</organism>
<dbReference type="InterPro" id="IPR050358">
    <property type="entry name" value="RSE1/DDB1/CFT1"/>
</dbReference>
<reference evidence="2 3" key="1">
    <citation type="submission" date="2022-12" db="EMBL/GenBank/DDBJ databases">
        <title>Chromosome-level genome assembly of true bugs.</title>
        <authorList>
            <person name="Ma L."/>
            <person name="Li H."/>
        </authorList>
    </citation>
    <scope>NUCLEOTIDE SEQUENCE [LARGE SCALE GENOMIC DNA]</scope>
    <source>
        <strain evidence="2">Lab_2022b</strain>
    </source>
</reference>
<accession>A0AAW1CL01</accession>
<comment type="caution">
    <text evidence="2">The sequence shown here is derived from an EMBL/GenBank/DDBJ whole genome shotgun (WGS) entry which is preliminary data.</text>
</comment>
<dbReference type="AlphaFoldDB" id="A0AAW1CL01"/>
<gene>
    <name evidence="2" type="ORF">O3M35_002639</name>
</gene>
<protein>
    <recommendedName>
        <fullName evidence="1">RSE1/DDB1/CPSF1 first beta-propeller domain-containing protein</fullName>
    </recommendedName>
</protein>